<reference evidence="6" key="1">
    <citation type="submission" date="2016-11" db="EMBL/GenBank/DDBJ databases">
        <authorList>
            <person name="Varghese N."/>
            <person name="Submissions S."/>
        </authorList>
    </citation>
    <scope>NUCLEOTIDE SEQUENCE [LARGE SCALE GENOMIC DNA]</scope>
    <source>
        <strain evidence="6">DSM 22623</strain>
    </source>
</reference>
<dbReference type="GO" id="GO:0043565">
    <property type="term" value="F:sequence-specific DNA binding"/>
    <property type="evidence" value="ECO:0007669"/>
    <property type="project" value="InterPro"/>
</dbReference>
<keyword evidence="3" id="KW-0804">Transcription</keyword>
<evidence type="ECO:0000256" key="1">
    <source>
        <dbReference type="ARBA" id="ARBA00023015"/>
    </source>
</evidence>
<dbReference type="InterPro" id="IPR009057">
    <property type="entry name" value="Homeodomain-like_sf"/>
</dbReference>
<dbReference type="PROSITE" id="PS01124">
    <property type="entry name" value="HTH_ARAC_FAMILY_2"/>
    <property type="match status" value="1"/>
</dbReference>
<dbReference type="SMART" id="SM00342">
    <property type="entry name" value="HTH_ARAC"/>
    <property type="match status" value="1"/>
</dbReference>
<keyword evidence="6" id="KW-1185">Reference proteome</keyword>
<dbReference type="InterPro" id="IPR018060">
    <property type="entry name" value="HTH_AraC"/>
</dbReference>
<dbReference type="STRING" id="570521.SAMN04488508_10280"/>
<dbReference type="Pfam" id="PF12833">
    <property type="entry name" value="HTH_18"/>
    <property type="match status" value="1"/>
</dbReference>
<gene>
    <name evidence="5" type="ORF">SAMN04488508_10280</name>
</gene>
<feature type="domain" description="HTH araC/xylS-type" evidence="4">
    <location>
        <begin position="167"/>
        <end position="264"/>
    </location>
</feature>
<dbReference type="InterPro" id="IPR018062">
    <property type="entry name" value="HTH_AraC-typ_CS"/>
</dbReference>
<evidence type="ECO:0000256" key="2">
    <source>
        <dbReference type="ARBA" id="ARBA00023125"/>
    </source>
</evidence>
<dbReference type="OrthoDB" id="511992at2"/>
<dbReference type="SUPFAM" id="SSF51215">
    <property type="entry name" value="Regulatory protein AraC"/>
    <property type="match status" value="1"/>
</dbReference>
<evidence type="ECO:0000259" key="4">
    <source>
        <dbReference type="PROSITE" id="PS01124"/>
    </source>
</evidence>
<dbReference type="PANTHER" id="PTHR43280">
    <property type="entry name" value="ARAC-FAMILY TRANSCRIPTIONAL REGULATOR"/>
    <property type="match status" value="1"/>
</dbReference>
<dbReference type="GO" id="GO:0003700">
    <property type="term" value="F:DNA-binding transcription factor activity"/>
    <property type="evidence" value="ECO:0007669"/>
    <property type="project" value="InterPro"/>
</dbReference>
<dbReference type="RefSeq" id="WP_073314617.1">
    <property type="nucleotide sequence ID" value="NZ_FQYP01000002.1"/>
</dbReference>
<keyword evidence="2 5" id="KW-0238">DNA-binding</keyword>
<organism evidence="5 6">
    <name type="scientific">Aquimarina spongiae</name>
    <dbReference type="NCBI Taxonomy" id="570521"/>
    <lineage>
        <taxon>Bacteria</taxon>
        <taxon>Pseudomonadati</taxon>
        <taxon>Bacteroidota</taxon>
        <taxon>Flavobacteriia</taxon>
        <taxon>Flavobacteriales</taxon>
        <taxon>Flavobacteriaceae</taxon>
        <taxon>Aquimarina</taxon>
    </lineage>
</organism>
<sequence>MKILTPGKYYGTKKSEVDFDGVILSEYDYSAARTDWHFHENPYFMYVLQGNLFDVNKKLKQTCQPGSLIFHNWQEAHYNSKETAYARGFHIEFPRAWFDTKKLNINLWEGSSIVDHPKSHHLLAKIYFEFRFQDVYSELSIELLLLQLCENIQEAALSKSKQPAWVASLRQILNDTPDQITLQSLSDQLGIHPGHISRAVPKYFASSLGDYIRQQKIKKALVYLMDKNFSLTEIAHICGFSDQSHFTRTFKTYLQRTPSAFRKNVL</sequence>
<dbReference type="Gene3D" id="1.10.10.60">
    <property type="entry name" value="Homeodomain-like"/>
    <property type="match status" value="1"/>
</dbReference>
<name>A0A1M6CEM7_9FLAO</name>
<dbReference type="PANTHER" id="PTHR43280:SF2">
    <property type="entry name" value="HTH-TYPE TRANSCRIPTIONAL REGULATOR EXSA"/>
    <property type="match status" value="1"/>
</dbReference>
<dbReference type="Proteomes" id="UP000184432">
    <property type="component" value="Unassembled WGS sequence"/>
</dbReference>
<evidence type="ECO:0000313" key="6">
    <source>
        <dbReference type="Proteomes" id="UP000184432"/>
    </source>
</evidence>
<accession>A0A1M6CEM7</accession>
<protein>
    <submittedName>
        <fullName evidence="5">AraC-type DNA-binding protein</fullName>
    </submittedName>
</protein>
<dbReference type="PRINTS" id="PR00032">
    <property type="entry name" value="HTHARAC"/>
</dbReference>
<evidence type="ECO:0000313" key="5">
    <source>
        <dbReference type="EMBL" id="SHI59457.1"/>
    </source>
</evidence>
<dbReference type="InterPro" id="IPR020449">
    <property type="entry name" value="Tscrpt_reg_AraC-type_HTH"/>
</dbReference>
<dbReference type="SUPFAM" id="SSF46689">
    <property type="entry name" value="Homeodomain-like"/>
    <property type="match status" value="1"/>
</dbReference>
<evidence type="ECO:0000256" key="3">
    <source>
        <dbReference type="ARBA" id="ARBA00023163"/>
    </source>
</evidence>
<dbReference type="InterPro" id="IPR037923">
    <property type="entry name" value="HTH-like"/>
</dbReference>
<dbReference type="AlphaFoldDB" id="A0A1M6CEM7"/>
<keyword evidence="1" id="KW-0805">Transcription regulation</keyword>
<proteinExistence type="predicted"/>
<dbReference type="PROSITE" id="PS00041">
    <property type="entry name" value="HTH_ARAC_FAMILY_1"/>
    <property type="match status" value="1"/>
</dbReference>
<dbReference type="EMBL" id="FQYP01000002">
    <property type="protein sequence ID" value="SHI59457.1"/>
    <property type="molecule type" value="Genomic_DNA"/>
</dbReference>